<reference evidence="12 13" key="1">
    <citation type="submission" date="2019-08" db="EMBL/GenBank/DDBJ databases">
        <title>Hyperibacter terrae gen. nov., sp. nov. and Hyperibacter viscosus sp. nov., two new members in the family Rhodospirillaceae isolated from the rhizosphere of Hypericum perforatum.</title>
        <authorList>
            <person name="Noviana Z."/>
        </authorList>
    </citation>
    <scope>NUCLEOTIDE SEQUENCE [LARGE SCALE GENOMIC DNA]</scope>
    <source>
        <strain evidence="12 13">R5913</strain>
    </source>
</reference>
<dbReference type="CDD" id="cd00082">
    <property type="entry name" value="HisKA"/>
    <property type="match status" value="1"/>
</dbReference>
<dbReference type="FunFam" id="3.30.565.10:FF:000006">
    <property type="entry name" value="Sensor histidine kinase WalK"/>
    <property type="match status" value="1"/>
</dbReference>
<dbReference type="Pfam" id="PF02518">
    <property type="entry name" value="HATPase_c"/>
    <property type="match status" value="1"/>
</dbReference>
<gene>
    <name evidence="12" type="ORF">FRZ44_03600</name>
</gene>
<dbReference type="InterPro" id="IPR050351">
    <property type="entry name" value="BphY/WalK/GraS-like"/>
</dbReference>
<keyword evidence="4" id="KW-1003">Cell membrane</keyword>
<dbReference type="GO" id="GO:0030295">
    <property type="term" value="F:protein kinase activator activity"/>
    <property type="evidence" value="ECO:0007669"/>
    <property type="project" value="TreeGrafter"/>
</dbReference>
<dbReference type="GO" id="GO:0005886">
    <property type="term" value="C:plasma membrane"/>
    <property type="evidence" value="ECO:0007669"/>
    <property type="project" value="UniProtKB-SubCell"/>
</dbReference>
<dbReference type="Gene3D" id="3.30.565.10">
    <property type="entry name" value="Histidine kinase-like ATPase, C-terminal domain"/>
    <property type="match status" value="1"/>
</dbReference>
<dbReference type="InterPro" id="IPR003661">
    <property type="entry name" value="HisK_dim/P_dom"/>
</dbReference>
<dbReference type="KEGG" id="htq:FRZ44_03600"/>
<dbReference type="EC" id="2.7.13.3" evidence="3"/>
<dbReference type="Proteomes" id="UP000326202">
    <property type="component" value="Chromosome"/>
</dbReference>
<evidence type="ECO:0000256" key="5">
    <source>
        <dbReference type="ARBA" id="ARBA00022553"/>
    </source>
</evidence>
<dbReference type="PROSITE" id="PS50109">
    <property type="entry name" value="HIS_KIN"/>
    <property type="match status" value="1"/>
</dbReference>
<evidence type="ECO:0000259" key="11">
    <source>
        <dbReference type="PROSITE" id="PS50109"/>
    </source>
</evidence>
<dbReference type="Gene3D" id="3.30.450.20">
    <property type="entry name" value="PAS domain"/>
    <property type="match status" value="2"/>
</dbReference>
<evidence type="ECO:0000313" key="13">
    <source>
        <dbReference type="Proteomes" id="UP000326202"/>
    </source>
</evidence>
<dbReference type="EMBL" id="CP042906">
    <property type="protein sequence ID" value="QEX15080.1"/>
    <property type="molecule type" value="Genomic_DNA"/>
</dbReference>
<accession>A0A5J6MFR1</accession>
<evidence type="ECO:0000256" key="9">
    <source>
        <dbReference type="ARBA" id="ARBA00022989"/>
    </source>
</evidence>
<feature type="domain" description="Histidine kinase" evidence="11">
    <location>
        <begin position="391"/>
        <end position="601"/>
    </location>
</feature>
<sequence>MFRAKASAGLLRRAALIFLPLALASVGIMVLLYRAQSETSLSITQATEQKSVEVAQQRFVATLATVISDIRYLSHDPTLRRWLADDNAVTWRDVGDEYLAFVATKGLYDKVRFIDLTGRERVRANWNGGDPIRVPVEELQDKGVRYFVRETLKLQAGDIYVSPFDLNVEHDKVEEPLNPAIRVSTLVYDPSGLPRGMIVLNYLGRRILDRIQLMATPGRDEIWLLNDAGYWLLGPSRDVEWSFMYPDREQHRLETLYPDAWTQLQNGPASGQFATPAGLFTYAKLTRELSGAASGGAIDADSRPLRLPGWTLVAFMSQAALDADLAPLRQRLSLAGAVLLMLFAVASWFLALYWEERRAAEEQTTALNQRLARDNAELDAVNRELESFSYSVSHDLRAPLRAIDGFSQALNEDYADRLDAEGLGYLRRVRQAAQRMGMLIDDLLRLAHVTRSEVVREEVDLTDMADKVLQELQRMQPERHVDATIAPGLKVQADGRLMRVVLDNLLGNAWKFTGRRDPARIELGIETVDGERAYFVRDNGAGFDMAYASKLFGAFQRLHDATDFPGTGVGLATVQRVIRKHGGRIWAHARPDQGATFYFTL</sequence>
<keyword evidence="13" id="KW-1185">Reference proteome</keyword>
<dbReference type="InterPro" id="IPR036097">
    <property type="entry name" value="HisK_dim/P_sf"/>
</dbReference>
<dbReference type="SMART" id="SM00388">
    <property type="entry name" value="HisKA"/>
    <property type="match status" value="1"/>
</dbReference>
<dbReference type="SUPFAM" id="SSF47384">
    <property type="entry name" value="Homodimeric domain of signal transducing histidine kinase"/>
    <property type="match status" value="1"/>
</dbReference>
<organism evidence="12 13">
    <name type="scientific">Hypericibacter terrae</name>
    <dbReference type="NCBI Taxonomy" id="2602015"/>
    <lineage>
        <taxon>Bacteria</taxon>
        <taxon>Pseudomonadati</taxon>
        <taxon>Pseudomonadota</taxon>
        <taxon>Alphaproteobacteria</taxon>
        <taxon>Rhodospirillales</taxon>
        <taxon>Dongiaceae</taxon>
        <taxon>Hypericibacter</taxon>
    </lineage>
</organism>
<dbReference type="PANTHER" id="PTHR42878">
    <property type="entry name" value="TWO-COMPONENT HISTIDINE KINASE"/>
    <property type="match status" value="1"/>
</dbReference>
<name>A0A5J6MFR1_9PROT</name>
<dbReference type="FunFam" id="1.10.287.130:FF:000070">
    <property type="entry name" value="Histidine kinase sensor protein"/>
    <property type="match status" value="1"/>
</dbReference>
<comment type="catalytic activity">
    <reaction evidence="1">
        <text>ATP + protein L-histidine = ADP + protein N-phospho-L-histidine.</text>
        <dbReference type="EC" id="2.7.13.3"/>
    </reaction>
</comment>
<keyword evidence="6" id="KW-0808">Transferase</keyword>
<dbReference type="PRINTS" id="PR00344">
    <property type="entry name" value="BCTRLSENSOR"/>
</dbReference>
<keyword evidence="10" id="KW-0472">Membrane</keyword>
<dbReference type="InterPro" id="IPR029151">
    <property type="entry name" value="Sensor-like_sf"/>
</dbReference>
<comment type="subcellular location">
    <subcellularLocation>
        <location evidence="2">Cell membrane</location>
        <topology evidence="2">Multi-pass membrane protein</topology>
    </subcellularLocation>
</comment>
<dbReference type="SUPFAM" id="SSF103190">
    <property type="entry name" value="Sensory domain-like"/>
    <property type="match status" value="2"/>
</dbReference>
<dbReference type="InterPro" id="IPR003594">
    <property type="entry name" value="HATPase_dom"/>
</dbReference>
<protein>
    <recommendedName>
        <fullName evidence="3">histidine kinase</fullName>
        <ecNumber evidence="3">2.7.13.3</ecNumber>
    </recommendedName>
</protein>
<proteinExistence type="predicted"/>
<dbReference type="InterPro" id="IPR036890">
    <property type="entry name" value="HATPase_C_sf"/>
</dbReference>
<dbReference type="Gene3D" id="1.10.287.130">
    <property type="match status" value="1"/>
</dbReference>
<dbReference type="Pfam" id="PF21623">
    <property type="entry name" value="HK_sensor_dom_bact"/>
    <property type="match status" value="1"/>
</dbReference>
<evidence type="ECO:0000313" key="12">
    <source>
        <dbReference type="EMBL" id="QEX15080.1"/>
    </source>
</evidence>
<evidence type="ECO:0000256" key="1">
    <source>
        <dbReference type="ARBA" id="ARBA00000085"/>
    </source>
</evidence>
<dbReference type="RefSeq" id="WP_225308506.1">
    <property type="nucleotide sequence ID" value="NZ_CP042906.1"/>
</dbReference>
<dbReference type="GO" id="GO:0007234">
    <property type="term" value="P:osmosensory signaling via phosphorelay pathway"/>
    <property type="evidence" value="ECO:0007669"/>
    <property type="project" value="TreeGrafter"/>
</dbReference>
<dbReference type="PANTHER" id="PTHR42878:SF15">
    <property type="entry name" value="BACTERIOPHYTOCHROME"/>
    <property type="match status" value="1"/>
</dbReference>
<evidence type="ECO:0000256" key="3">
    <source>
        <dbReference type="ARBA" id="ARBA00012438"/>
    </source>
</evidence>
<evidence type="ECO:0000256" key="8">
    <source>
        <dbReference type="ARBA" id="ARBA00022777"/>
    </source>
</evidence>
<dbReference type="InterPro" id="IPR048760">
    <property type="entry name" value="VP0354-like_sensor_dom"/>
</dbReference>
<dbReference type="GO" id="GO:0000156">
    <property type="term" value="F:phosphorelay response regulator activity"/>
    <property type="evidence" value="ECO:0007669"/>
    <property type="project" value="TreeGrafter"/>
</dbReference>
<evidence type="ECO:0000256" key="10">
    <source>
        <dbReference type="SAM" id="Phobius"/>
    </source>
</evidence>
<keyword evidence="7 10" id="KW-0812">Transmembrane</keyword>
<dbReference type="GO" id="GO:0000155">
    <property type="term" value="F:phosphorelay sensor kinase activity"/>
    <property type="evidence" value="ECO:0007669"/>
    <property type="project" value="InterPro"/>
</dbReference>
<keyword evidence="5" id="KW-0597">Phosphoprotein</keyword>
<dbReference type="InterPro" id="IPR004358">
    <property type="entry name" value="Sig_transdc_His_kin-like_C"/>
</dbReference>
<evidence type="ECO:0000256" key="2">
    <source>
        <dbReference type="ARBA" id="ARBA00004651"/>
    </source>
</evidence>
<evidence type="ECO:0000256" key="6">
    <source>
        <dbReference type="ARBA" id="ARBA00022679"/>
    </source>
</evidence>
<dbReference type="SUPFAM" id="SSF55874">
    <property type="entry name" value="ATPase domain of HSP90 chaperone/DNA topoisomerase II/histidine kinase"/>
    <property type="match status" value="1"/>
</dbReference>
<dbReference type="SMART" id="SM00387">
    <property type="entry name" value="HATPase_c"/>
    <property type="match status" value="1"/>
</dbReference>
<dbReference type="Pfam" id="PF00512">
    <property type="entry name" value="HisKA"/>
    <property type="match status" value="1"/>
</dbReference>
<evidence type="ECO:0000256" key="4">
    <source>
        <dbReference type="ARBA" id="ARBA00022475"/>
    </source>
</evidence>
<evidence type="ECO:0000256" key="7">
    <source>
        <dbReference type="ARBA" id="ARBA00022692"/>
    </source>
</evidence>
<keyword evidence="8" id="KW-0418">Kinase</keyword>
<dbReference type="InterPro" id="IPR005467">
    <property type="entry name" value="His_kinase_dom"/>
</dbReference>
<feature type="transmembrane region" description="Helical" evidence="10">
    <location>
        <begin position="332"/>
        <end position="354"/>
    </location>
</feature>
<dbReference type="AlphaFoldDB" id="A0A5J6MFR1"/>
<keyword evidence="9 10" id="KW-1133">Transmembrane helix</keyword>